<keyword evidence="6" id="KW-0862">Zinc</keyword>
<keyword evidence="5" id="KW-0833">Ubl conjugation pathway</keyword>
<name>A0AAV1N215_SCOSC</name>
<accession>A0AAV1N215</accession>
<feature type="domain" description="RING-type" evidence="7">
    <location>
        <begin position="129"/>
        <end position="374"/>
    </location>
</feature>
<keyword evidence="1" id="KW-0808">Transferase</keyword>
<organism evidence="8 9">
    <name type="scientific">Scomber scombrus</name>
    <name type="common">Atlantic mackerel</name>
    <name type="synonym">Scomber vernalis</name>
    <dbReference type="NCBI Taxonomy" id="13677"/>
    <lineage>
        <taxon>Eukaryota</taxon>
        <taxon>Metazoa</taxon>
        <taxon>Chordata</taxon>
        <taxon>Craniata</taxon>
        <taxon>Vertebrata</taxon>
        <taxon>Euteleostomi</taxon>
        <taxon>Actinopterygii</taxon>
        <taxon>Neopterygii</taxon>
        <taxon>Teleostei</taxon>
        <taxon>Neoteleostei</taxon>
        <taxon>Acanthomorphata</taxon>
        <taxon>Pelagiaria</taxon>
        <taxon>Scombriformes</taxon>
        <taxon>Scombridae</taxon>
        <taxon>Scomber</taxon>
    </lineage>
</organism>
<dbReference type="Gene3D" id="1.20.120.1750">
    <property type="match status" value="2"/>
</dbReference>
<dbReference type="EMBL" id="CAWUFR010000011">
    <property type="protein sequence ID" value="CAK6952979.1"/>
    <property type="molecule type" value="Genomic_DNA"/>
</dbReference>
<dbReference type="SUPFAM" id="SSF57850">
    <property type="entry name" value="RING/U-box"/>
    <property type="match status" value="2"/>
</dbReference>
<evidence type="ECO:0000256" key="3">
    <source>
        <dbReference type="ARBA" id="ARBA00022737"/>
    </source>
</evidence>
<evidence type="ECO:0000256" key="5">
    <source>
        <dbReference type="ARBA" id="ARBA00022786"/>
    </source>
</evidence>
<dbReference type="GO" id="GO:0008270">
    <property type="term" value="F:zinc ion binding"/>
    <property type="evidence" value="ECO:0007669"/>
    <property type="project" value="UniProtKB-KW"/>
</dbReference>
<evidence type="ECO:0000313" key="9">
    <source>
        <dbReference type="Proteomes" id="UP001314229"/>
    </source>
</evidence>
<evidence type="ECO:0000256" key="2">
    <source>
        <dbReference type="ARBA" id="ARBA00022723"/>
    </source>
</evidence>
<proteinExistence type="predicted"/>
<evidence type="ECO:0000256" key="6">
    <source>
        <dbReference type="ARBA" id="ARBA00022833"/>
    </source>
</evidence>
<reference evidence="8 9" key="1">
    <citation type="submission" date="2024-01" db="EMBL/GenBank/DDBJ databases">
        <authorList>
            <person name="Alioto T."/>
            <person name="Alioto T."/>
            <person name="Gomez Garrido J."/>
        </authorList>
    </citation>
    <scope>NUCLEOTIDE SEQUENCE [LARGE SCALE GENOMIC DNA]</scope>
</reference>
<dbReference type="InterPro" id="IPR044066">
    <property type="entry name" value="TRIAD_supradom"/>
</dbReference>
<protein>
    <submittedName>
        <fullName evidence="8">Uncharacterized protein LOC128384021</fullName>
    </submittedName>
</protein>
<dbReference type="Pfam" id="PF01485">
    <property type="entry name" value="IBR"/>
    <property type="match status" value="1"/>
</dbReference>
<gene>
    <name evidence="8" type="ORF">FSCOSCO3_A008728</name>
</gene>
<dbReference type="Proteomes" id="UP001314229">
    <property type="component" value="Unassembled WGS sequence"/>
</dbReference>
<dbReference type="GO" id="GO:0016740">
    <property type="term" value="F:transferase activity"/>
    <property type="evidence" value="ECO:0007669"/>
    <property type="project" value="UniProtKB-KW"/>
</dbReference>
<evidence type="ECO:0000259" key="7">
    <source>
        <dbReference type="PROSITE" id="PS51873"/>
    </source>
</evidence>
<comment type="caution">
    <text evidence="8">The sequence shown here is derived from an EMBL/GenBank/DDBJ whole genome shotgun (WGS) entry which is preliminary data.</text>
</comment>
<evidence type="ECO:0000256" key="1">
    <source>
        <dbReference type="ARBA" id="ARBA00022679"/>
    </source>
</evidence>
<sequence length="389" mass="44896">MTEKCFDPEDSTLIFVDREDEMDFVCNDYKSLRALMSCGHSVTPMSLTDWCRYLLDQGKTRFACGQPDCGAVWSYEEVRKMALLTPEEMKEFEEKMLNNCKDFLDVEPVKSEYSSTMDTTDVMSDLTPEEMMTEKCFDPEDSTLRFVDREDEMDFLYIGYKSLRALMSCGHSVTPMSLTDWCRHLLDQGETRFVCGQTDCDGKWSFDEVRKMALLTPEEMKEFEEKMLNNSKDFKPCPGCNSSVERADLNNLSVLCSVCTAEKKKDYMFCWQCLREWKGPTPRSDRCDNDDCVNDTLETLRKCPEIIFKDVMGVTGCPSIRACPTCGQLVEHSRKLCKSIICTRCKEKFCFVCLRVFRRCVRSSSPYEPCSRGVAPRQTSIPVRQIHNK</sequence>
<dbReference type="InterPro" id="IPR002867">
    <property type="entry name" value="IBR_dom"/>
</dbReference>
<evidence type="ECO:0000256" key="4">
    <source>
        <dbReference type="ARBA" id="ARBA00022771"/>
    </source>
</evidence>
<keyword evidence="2" id="KW-0479">Metal-binding</keyword>
<keyword evidence="4" id="KW-0863">Zinc-finger</keyword>
<evidence type="ECO:0000313" key="8">
    <source>
        <dbReference type="EMBL" id="CAK6952979.1"/>
    </source>
</evidence>
<keyword evidence="3" id="KW-0677">Repeat</keyword>
<keyword evidence="9" id="KW-1185">Reference proteome</keyword>
<dbReference type="AlphaFoldDB" id="A0AAV1N215"/>
<dbReference type="PROSITE" id="PS51873">
    <property type="entry name" value="TRIAD"/>
    <property type="match status" value="1"/>
</dbReference>